<reference evidence="4 5" key="1">
    <citation type="submission" date="2016-02" db="EMBL/GenBank/DDBJ databases">
        <title>Paenibacillus sp. LPB0068, isolated from Crassostrea gigas.</title>
        <authorList>
            <person name="Shin S.-K."/>
            <person name="Yi H."/>
        </authorList>
    </citation>
    <scope>NUCLEOTIDE SEQUENCE [LARGE SCALE GENOMIC DNA]</scope>
    <source>
        <strain evidence="4 5">LPB0068</strain>
    </source>
</reference>
<comment type="caution">
    <text evidence="2">Lacks conserved residue(s) required for the propagation of feature annotation.</text>
</comment>
<dbReference type="SMART" id="SM00448">
    <property type="entry name" value="REC"/>
    <property type="match status" value="1"/>
</dbReference>
<comment type="caution">
    <text evidence="4">The sequence shown here is derived from an EMBL/GenBank/DDBJ whole genome shotgun (WGS) entry which is preliminary data.</text>
</comment>
<evidence type="ECO:0000313" key="5">
    <source>
        <dbReference type="Proteomes" id="UP000077134"/>
    </source>
</evidence>
<dbReference type="AlphaFoldDB" id="A0A167ASA7"/>
<evidence type="ECO:0000256" key="2">
    <source>
        <dbReference type="PROSITE-ProRule" id="PRU00169"/>
    </source>
</evidence>
<dbReference type="InterPro" id="IPR011006">
    <property type="entry name" value="CheY-like_superfamily"/>
</dbReference>
<dbReference type="RefSeq" id="WP_068661120.1">
    <property type="nucleotide sequence ID" value="NZ_CP017770.1"/>
</dbReference>
<accession>A0A167ASA7</accession>
<dbReference type="GO" id="GO:0000160">
    <property type="term" value="P:phosphorelay signal transduction system"/>
    <property type="evidence" value="ECO:0007669"/>
    <property type="project" value="InterPro"/>
</dbReference>
<organism evidence="4 5">
    <name type="scientific">Paenibacillus crassostreae</name>
    <dbReference type="NCBI Taxonomy" id="1763538"/>
    <lineage>
        <taxon>Bacteria</taxon>
        <taxon>Bacillati</taxon>
        <taxon>Bacillota</taxon>
        <taxon>Bacilli</taxon>
        <taxon>Bacillales</taxon>
        <taxon>Paenibacillaceae</taxon>
        <taxon>Paenibacillus</taxon>
    </lineage>
</organism>
<proteinExistence type="predicted"/>
<dbReference type="Gene3D" id="3.40.50.2300">
    <property type="match status" value="1"/>
</dbReference>
<name>A0A167ASA7_9BACL</name>
<dbReference type="Pfam" id="PF00072">
    <property type="entry name" value="Response_reg"/>
    <property type="match status" value="1"/>
</dbReference>
<evidence type="ECO:0000313" key="4">
    <source>
        <dbReference type="EMBL" id="OAB71371.1"/>
    </source>
</evidence>
<dbReference type="PANTHER" id="PTHR44591">
    <property type="entry name" value="STRESS RESPONSE REGULATOR PROTEIN 1"/>
    <property type="match status" value="1"/>
</dbReference>
<dbReference type="SUPFAM" id="SSF52172">
    <property type="entry name" value="CheY-like"/>
    <property type="match status" value="1"/>
</dbReference>
<evidence type="ECO:0000256" key="1">
    <source>
        <dbReference type="ARBA" id="ARBA00022553"/>
    </source>
</evidence>
<dbReference type="InterPro" id="IPR050595">
    <property type="entry name" value="Bact_response_regulator"/>
</dbReference>
<dbReference type="EMBL" id="LSFN01000040">
    <property type="protein sequence ID" value="OAB71371.1"/>
    <property type="molecule type" value="Genomic_DNA"/>
</dbReference>
<evidence type="ECO:0000259" key="3">
    <source>
        <dbReference type="PROSITE" id="PS50110"/>
    </source>
</evidence>
<dbReference type="Proteomes" id="UP000077134">
    <property type="component" value="Unassembled WGS sequence"/>
</dbReference>
<feature type="domain" description="Response regulatory" evidence="3">
    <location>
        <begin position="1"/>
        <end position="114"/>
    </location>
</feature>
<dbReference type="PANTHER" id="PTHR44591:SF3">
    <property type="entry name" value="RESPONSE REGULATORY DOMAIN-CONTAINING PROTEIN"/>
    <property type="match status" value="1"/>
</dbReference>
<dbReference type="OrthoDB" id="3190595at2"/>
<protein>
    <recommendedName>
        <fullName evidence="3">Response regulatory domain-containing protein</fullName>
    </recommendedName>
</protein>
<dbReference type="KEGG" id="pcx:LPB68_16735"/>
<dbReference type="PROSITE" id="PS50110">
    <property type="entry name" value="RESPONSE_REGULATORY"/>
    <property type="match status" value="1"/>
</dbReference>
<keyword evidence="1" id="KW-0597">Phosphoprotein</keyword>
<gene>
    <name evidence="4" type="ORF">PNBC_19605</name>
</gene>
<sequence length="115" mass="13041">MMVVDDNIDDLKAIEKMVGTIAIVECEGCYTKPQEALLDITRSAPDVVIIAVEMMEMNGLSFTRKLQGILPEIHVILVARTGHYAREAYEVGARRYLIKPFERESLKRLLENVFS</sequence>
<keyword evidence="5" id="KW-1185">Reference proteome</keyword>
<dbReference type="InterPro" id="IPR001789">
    <property type="entry name" value="Sig_transdc_resp-reg_receiver"/>
</dbReference>